<dbReference type="InterPro" id="IPR001753">
    <property type="entry name" value="Enoyl-CoA_hydra/iso"/>
</dbReference>
<dbReference type="SUPFAM" id="SSF52096">
    <property type="entry name" value="ClpP/crotonase"/>
    <property type="match status" value="1"/>
</dbReference>
<dbReference type="Pfam" id="PF00378">
    <property type="entry name" value="ECH_1"/>
    <property type="match status" value="1"/>
</dbReference>
<protein>
    <submittedName>
        <fullName evidence="2">Unannotated protein</fullName>
    </submittedName>
</protein>
<dbReference type="EMBL" id="CAFBIZ010000133">
    <property type="protein sequence ID" value="CAB4850716.1"/>
    <property type="molecule type" value="Genomic_DNA"/>
</dbReference>
<dbReference type="PANTHER" id="PTHR43802">
    <property type="entry name" value="ENOYL-COA HYDRATASE"/>
    <property type="match status" value="1"/>
</dbReference>
<dbReference type="InterPro" id="IPR029045">
    <property type="entry name" value="ClpP/crotonase-like_dom_sf"/>
</dbReference>
<dbReference type="EMBL" id="CAFBND010000044">
    <property type="protein sequence ID" value="CAB4943899.1"/>
    <property type="molecule type" value="Genomic_DNA"/>
</dbReference>
<dbReference type="NCBIfam" id="NF004840">
    <property type="entry name" value="PRK06190.1"/>
    <property type="match status" value="1"/>
</dbReference>
<evidence type="ECO:0000313" key="3">
    <source>
        <dbReference type="EMBL" id="CAB4943899.1"/>
    </source>
</evidence>
<dbReference type="AlphaFoldDB" id="A0A6J7BYE5"/>
<dbReference type="PANTHER" id="PTHR43802:SF1">
    <property type="entry name" value="IP11341P-RELATED"/>
    <property type="match status" value="1"/>
</dbReference>
<gene>
    <name evidence="2" type="ORF">UFOPK3268_01059</name>
    <name evidence="3" type="ORF">UFOPK3752_01234</name>
    <name evidence="4" type="ORF">UFOPK4150_01056</name>
</gene>
<accession>A0A6J7BYE5</accession>
<dbReference type="Gene3D" id="3.90.226.10">
    <property type="entry name" value="2-enoyl-CoA Hydratase, Chain A, domain 1"/>
    <property type="match status" value="1"/>
</dbReference>
<sequence>MTDLNCEITDAVATVTLNRPQARNALSAALRQELRATIARLDDDDTVRAIVLTGADPAFCAGVDLRELSAPGPHPAVGPLAEPFITSRTPLIGAINGAAYTGGLELALACHLLVASERASFADTHARIGFTPGWGLTVLLTEAIGSRRAREMTLSCQPIDAQTALQWGLVNRVVPHEDLLRETAALASAIAANDAAAVRRLTGLFNDQAAARDLTSWQLEAKAFMGSELPTDRQ</sequence>
<comment type="similarity">
    <text evidence="1">Belongs to the enoyl-CoA hydratase/isomerase family.</text>
</comment>
<evidence type="ECO:0000313" key="2">
    <source>
        <dbReference type="EMBL" id="CAB4850716.1"/>
    </source>
</evidence>
<reference evidence="2" key="1">
    <citation type="submission" date="2020-05" db="EMBL/GenBank/DDBJ databases">
        <authorList>
            <person name="Chiriac C."/>
            <person name="Salcher M."/>
            <person name="Ghai R."/>
            <person name="Kavagutti S V."/>
        </authorList>
    </citation>
    <scope>NUCLEOTIDE SEQUENCE</scope>
</reference>
<dbReference type="EMBL" id="CAFBPU010000018">
    <property type="protein sequence ID" value="CAB5031781.1"/>
    <property type="molecule type" value="Genomic_DNA"/>
</dbReference>
<name>A0A6J7BYE5_9ZZZZ</name>
<evidence type="ECO:0000313" key="4">
    <source>
        <dbReference type="EMBL" id="CAB5031781.1"/>
    </source>
</evidence>
<evidence type="ECO:0000256" key="1">
    <source>
        <dbReference type="ARBA" id="ARBA00005254"/>
    </source>
</evidence>
<dbReference type="CDD" id="cd06558">
    <property type="entry name" value="crotonase-like"/>
    <property type="match status" value="1"/>
</dbReference>
<organism evidence="2">
    <name type="scientific">freshwater metagenome</name>
    <dbReference type="NCBI Taxonomy" id="449393"/>
    <lineage>
        <taxon>unclassified sequences</taxon>
        <taxon>metagenomes</taxon>
        <taxon>ecological metagenomes</taxon>
    </lineage>
</organism>
<proteinExistence type="inferred from homology"/>